<feature type="chain" id="PRO_5047259948" description="Carboxypeptidase regulatory-like domain-containing protein" evidence="1">
    <location>
        <begin position="27"/>
        <end position="695"/>
    </location>
</feature>
<sequence>MMIEMLKVYFFAVCCALLLGCGGSSTTDPEPQNAYQIAVTVVDANSQLPLADAQVSIAEQVQASDQQGYSSFELAAGSYSLSVSLAGYQAHQQSVELIEQGLSLSVDLEALPTVSGPLYVFHSDSDSSYSIEHWGDNWGSGSVISDLDDASMGRVVNITSGTAWGNKASIAWGNEPENAVAIDAYTHLRFKIKANSFTAVEVVLQGPSNPESKVAYALDTGTPLDDGWVEMEVPLPYGFRQLTWLGLIFDSAISDSLLLTDIYMLSQELVTSQPSSAAPQPPALADNEAVVIFSDSLNEDKYISVWNSNWWNAPFYSPGVIDDNNYARYEIAGLGVEGGVTGIEFGIESGSVDASSHVNMNLDLYLEAGISQMEIHLVSSDGSALYSVISPQTEQWISYQIPFAEMQDADGDGDGVLNPATLTMAGIKLWGEQGKAVFLDNLYFSGQSNTFELAVSVVNQSSQAIAGAEVSVGEQSTTTNASGVAYISLAEGEHKVKADASGYGAAQKNQQLLGADASLEIVLAAENPGPSVAANVPSVSDDEVLVLYSDSLQVDKPISYWSDNWWNAPSHNELQIAGNNVARLQIIPDGVEGGVTGIQYGIQDGVVNASGMTGLRFDMYTTSGVSQAVFQIVSATGPVIHTMLPVASEQWISVELVFADMVQPGLFDAATLSQLGVQLWGTTSDSVYLDNIYFY</sequence>
<comment type="caution">
    <text evidence="2">The sequence shown here is derived from an EMBL/GenBank/DDBJ whole genome shotgun (WGS) entry which is preliminary data.</text>
</comment>
<accession>A0ABU7G2A6</accession>
<dbReference type="InterPro" id="IPR008979">
    <property type="entry name" value="Galactose-bd-like_sf"/>
</dbReference>
<evidence type="ECO:0000313" key="2">
    <source>
        <dbReference type="EMBL" id="MEE1673537.1"/>
    </source>
</evidence>
<dbReference type="EMBL" id="JAYDYW010000005">
    <property type="protein sequence ID" value="MEE1673537.1"/>
    <property type="molecule type" value="Genomic_DNA"/>
</dbReference>
<reference evidence="2 3" key="2">
    <citation type="submission" date="2023-12" db="EMBL/GenBank/DDBJ databases">
        <authorList>
            <consortium name="Cladostephus spongiosus"/>
            <person name="Lorente B."/>
            <person name="Cabral C."/>
            <person name="Frias J."/>
            <person name="Faria J."/>
            <person name="Toubarro D."/>
        </authorList>
    </citation>
    <scope>NUCLEOTIDE SEQUENCE [LARGE SCALE GENOMIC DNA]</scope>
    <source>
        <strain evidence="2 3">ZMCS4</strain>
    </source>
</reference>
<dbReference type="SUPFAM" id="SSF49785">
    <property type="entry name" value="Galactose-binding domain-like"/>
    <property type="match status" value="2"/>
</dbReference>
<gene>
    <name evidence="2" type="ORF">SNR37_002961</name>
</gene>
<keyword evidence="3" id="KW-1185">Reference proteome</keyword>
<dbReference type="InterPro" id="IPR008969">
    <property type="entry name" value="CarboxyPept-like_regulatory"/>
</dbReference>
<dbReference type="Proteomes" id="UP001310248">
    <property type="component" value="Unassembled WGS sequence"/>
</dbReference>
<dbReference type="Gene3D" id="2.60.120.430">
    <property type="entry name" value="Galactose-binding lectin"/>
    <property type="match status" value="1"/>
</dbReference>
<protein>
    <recommendedName>
        <fullName evidence="4">Carboxypeptidase regulatory-like domain-containing protein</fullName>
    </recommendedName>
</protein>
<dbReference type="SUPFAM" id="SSF49464">
    <property type="entry name" value="Carboxypeptidase regulatory domain-like"/>
    <property type="match status" value="1"/>
</dbReference>
<organism evidence="2 3">
    <name type="scientific">Agarivorans aestuarii</name>
    <dbReference type="NCBI Taxonomy" id="1563703"/>
    <lineage>
        <taxon>Bacteria</taxon>
        <taxon>Pseudomonadati</taxon>
        <taxon>Pseudomonadota</taxon>
        <taxon>Gammaproteobacteria</taxon>
        <taxon>Alteromonadales</taxon>
        <taxon>Alteromonadaceae</taxon>
        <taxon>Agarivorans</taxon>
    </lineage>
</organism>
<reference evidence="3" key="1">
    <citation type="submission" date="2023-07" db="EMBL/GenBank/DDBJ databases">
        <title>Draft genome sequence of Agarivorans aestuarii strain ZMCS4, a CAZymes producing bacteria isolated from the marine brown algae Clodostephus spongiosus.</title>
        <authorList>
            <person name="Lorente B."/>
            <person name="Cabral C."/>
            <person name="Frias J."/>
            <person name="Faria J."/>
            <person name="Toubarro D."/>
        </authorList>
    </citation>
    <scope>NUCLEOTIDE SEQUENCE [LARGE SCALE GENOMIC DNA]</scope>
    <source>
        <strain evidence="3">ZMCS4</strain>
    </source>
</reference>
<evidence type="ECO:0000313" key="3">
    <source>
        <dbReference type="Proteomes" id="UP001310248"/>
    </source>
</evidence>
<name>A0ABU7G2A6_9ALTE</name>
<evidence type="ECO:0000256" key="1">
    <source>
        <dbReference type="SAM" id="SignalP"/>
    </source>
</evidence>
<dbReference type="PROSITE" id="PS51257">
    <property type="entry name" value="PROKAR_LIPOPROTEIN"/>
    <property type="match status" value="1"/>
</dbReference>
<dbReference type="Gene3D" id="2.60.40.1120">
    <property type="entry name" value="Carboxypeptidase-like, regulatory domain"/>
    <property type="match status" value="2"/>
</dbReference>
<proteinExistence type="predicted"/>
<evidence type="ECO:0008006" key="4">
    <source>
        <dbReference type="Google" id="ProtNLM"/>
    </source>
</evidence>
<keyword evidence="1" id="KW-0732">Signal</keyword>
<feature type="signal peptide" evidence="1">
    <location>
        <begin position="1"/>
        <end position="26"/>
    </location>
</feature>